<dbReference type="Gene3D" id="3.40.640.10">
    <property type="entry name" value="Type I PLP-dependent aspartate aminotransferase-like (Major domain)"/>
    <property type="match status" value="1"/>
</dbReference>
<organism evidence="5 6">
    <name type="scientific">Limosilactobacillus mucosae</name>
    <name type="common">Lactobacillus mucosae</name>
    <dbReference type="NCBI Taxonomy" id="97478"/>
    <lineage>
        <taxon>Bacteria</taxon>
        <taxon>Bacillati</taxon>
        <taxon>Bacillota</taxon>
        <taxon>Bacilli</taxon>
        <taxon>Lactobacillales</taxon>
        <taxon>Lactobacillaceae</taxon>
        <taxon>Limosilactobacillus</taxon>
    </lineage>
</organism>
<evidence type="ECO:0000256" key="3">
    <source>
        <dbReference type="ARBA" id="ARBA00022898"/>
    </source>
</evidence>
<dbReference type="InterPro" id="IPR015424">
    <property type="entry name" value="PyrdxlP-dep_Trfase"/>
</dbReference>
<gene>
    <name evidence="5" type="ORF">LX03_05000</name>
</gene>
<dbReference type="AlphaFoldDB" id="A0A099YC84"/>
<evidence type="ECO:0000256" key="2">
    <source>
        <dbReference type="ARBA" id="ARBA00006966"/>
    </source>
</evidence>
<dbReference type="InterPro" id="IPR015421">
    <property type="entry name" value="PyrdxlP-dep_Trfase_major"/>
</dbReference>
<evidence type="ECO:0000256" key="1">
    <source>
        <dbReference type="ARBA" id="ARBA00001933"/>
    </source>
</evidence>
<evidence type="ECO:0000313" key="6">
    <source>
        <dbReference type="Proteomes" id="UP000030001"/>
    </source>
</evidence>
<accession>A0A099YC84</accession>
<reference evidence="5 6" key="1">
    <citation type="submission" date="2014-09" db="EMBL/GenBank/DDBJ databases">
        <title>Lactobacillus mucosae CRL573 Genome Sequencing.</title>
        <authorList>
            <person name="Bleckwedel J."/>
            <person name="Teran L.C."/>
            <person name="Bonacina J."/>
            <person name="Saavedra L."/>
            <person name="Mozzi F.B."/>
            <person name="Raya R.R."/>
        </authorList>
    </citation>
    <scope>NUCLEOTIDE SEQUENCE [LARGE SCALE GENOMIC DNA]</scope>
    <source>
        <strain evidence="5 6">CRL573</strain>
    </source>
</reference>
<name>A0A099YC84_LIMMU</name>
<dbReference type="EMBL" id="JROC01000030">
    <property type="protein sequence ID" value="KGL66992.1"/>
    <property type="molecule type" value="Genomic_DNA"/>
</dbReference>
<keyword evidence="3" id="KW-0663">Pyridoxal phosphate</keyword>
<sequence>MNDRLSFASDYLEGAHPSILKRLADTNWQKLPGYGFDEISLAAKDKIRQACHAPNAEVEFLVGGTQANAVMIDALLQSYQGVAAADTGHISVHEAGAIEAGGHKVLTLPGHEGKITAAQIAELAGDYAADANHDHMVMPGMVYLSQPTEFGTLYTKSELQAIHDVCQQYDMKLYVDGARLSYALACTVNDVTMADLATLCDAFYIGGTKCGALIGEAVVIPDPQQLLHLFTMIKQHGALLAKGRLLGIQFDELFKDDRYIDIARPAILYADQIRDCLKQNDYQLYGSSPTNQTFFIIENQQLARLEQQVAFSFWEKYDETHTIIRFATSWATQKQDVDQLCKLMRELA</sequence>
<comment type="caution">
    <text evidence="5">The sequence shown here is derived from an EMBL/GenBank/DDBJ whole genome shotgun (WGS) entry which is preliminary data.</text>
</comment>
<dbReference type="Pfam" id="PF01212">
    <property type="entry name" value="Beta_elim_lyase"/>
    <property type="match status" value="1"/>
</dbReference>
<protein>
    <submittedName>
        <fullName evidence="5">Threonine aldolase</fullName>
    </submittedName>
</protein>
<dbReference type="SUPFAM" id="SSF53383">
    <property type="entry name" value="PLP-dependent transferases"/>
    <property type="match status" value="1"/>
</dbReference>
<dbReference type="PANTHER" id="PTHR48097">
    <property type="entry name" value="L-THREONINE ALDOLASE-RELATED"/>
    <property type="match status" value="1"/>
</dbReference>
<dbReference type="GO" id="GO:0006520">
    <property type="term" value="P:amino acid metabolic process"/>
    <property type="evidence" value="ECO:0007669"/>
    <property type="project" value="InterPro"/>
</dbReference>
<dbReference type="GO" id="GO:0016829">
    <property type="term" value="F:lyase activity"/>
    <property type="evidence" value="ECO:0007669"/>
    <property type="project" value="InterPro"/>
</dbReference>
<comment type="similarity">
    <text evidence="2">Belongs to the threonine aldolase family.</text>
</comment>
<dbReference type="Proteomes" id="UP000030001">
    <property type="component" value="Unassembled WGS sequence"/>
</dbReference>
<dbReference type="PANTHER" id="PTHR48097:SF5">
    <property type="entry name" value="LOW SPECIFICITY L-THREONINE ALDOLASE"/>
    <property type="match status" value="1"/>
</dbReference>
<dbReference type="Gene3D" id="3.90.1150.10">
    <property type="entry name" value="Aspartate Aminotransferase, domain 1"/>
    <property type="match status" value="1"/>
</dbReference>
<evidence type="ECO:0000259" key="4">
    <source>
        <dbReference type="Pfam" id="PF01212"/>
    </source>
</evidence>
<dbReference type="InterPro" id="IPR015422">
    <property type="entry name" value="PyrdxlP-dep_Trfase_small"/>
</dbReference>
<proteinExistence type="inferred from homology"/>
<feature type="domain" description="Aromatic amino acid beta-eliminating lyase/threonine aldolase" evidence="4">
    <location>
        <begin position="33"/>
        <end position="241"/>
    </location>
</feature>
<comment type="cofactor">
    <cofactor evidence="1">
        <name>pyridoxal 5'-phosphate</name>
        <dbReference type="ChEBI" id="CHEBI:597326"/>
    </cofactor>
</comment>
<dbReference type="InterPro" id="IPR001597">
    <property type="entry name" value="ArAA_b-elim_lyase/Thr_aldolase"/>
</dbReference>
<evidence type="ECO:0000313" key="5">
    <source>
        <dbReference type="EMBL" id="KGL66992.1"/>
    </source>
</evidence>